<reference evidence="12 13" key="1">
    <citation type="journal article" date="2018" name="Sci. Data">
        <title>The draft genome sequence of cork oak.</title>
        <authorList>
            <person name="Ramos A.M."/>
            <person name="Usie A."/>
            <person name="Barbosa P."/>
            <person name="Barros P.M."/>
            <person name="Capote T."/>
            <person name="Chaves I."/>
            <person name="Simoes F."/>
            <person name="Abreu I."/>
            <person name="Carrasquinho I."/>
            <person name="Faro C."/>
            <person name="Guimaraes J.B."/>
            <person name="Mendonca D."/>
            <person name="Nobrega F."/>
            <person name="Rodrigues L."/>
            <person name="Saibo N.J.M."/>
            <person name="Varela M.C."/>
            <person name="Egas C."/>
            <person name="Matos J."/>
            <person name="Miguel C.M."/>
            <person name="Oliveira M.M."/>
            <person name="Ricardo C.P."/>
            <person name="Goncalves S."/>
        </authorList>
    </citation>
    <scope>NUCLEOTIDE SEQUENCE [LARGE SCALE GENOMIC DNA]</scope>
    <source>
        <strain evidence="13">cv. HL8</strain>
    </source>
</reference>
<dbReference type="GO" id="GO:0048544">
    <property type="term" value="P:recognition of pollen"/>
    <property type="evidence" value="ECO:0007669"/>
    <property type="project" value="InterPro"/>
</dbReference>
<evidence type="ECO:0000256" key="3">
    <source>
        <dbReference type="ARBA" id="ARBA00022729"/>
    </source>
</evidence>
<comment type="subcellular location">
    <subcellularLocation>
        <location evidence="1">Membrane</location>
        <topology evidence="1">Single-pass membrane protein</topology>
    </subcellularLocation>
</comment>
<evidence type="ECO:0000256" key="7">
    <source>
        <dbReference type="PROSITE-ProRule" id="PRU00076"/>
    </source>
</evidence>
<comment type="caution">
    <text evidence="7">Lacks conserved residue(s) required for the propagation of feature annotation.</text>
</comment>
<evidence type="ECO:0000313" key="13">
    <source>
        <dbReference type="Proteomes" id="UP000237347"/>
    </source>
</evidence>
<dbReference type="PROSITE" id="PS50026">
    <property type="entry name" value="EGF_3"/>
    <property type="match status" value="1"/>
</dbReference>
<dbReference type="SUPFAM" id="SSF57414">
    <property type="entry name" value="Hairpin loop containing domain-like"/>
    <property type="match status" value="1"/>
</dbReference>
<keyword evidence="8" id="KW-0472">Membrane</keyword>
<dbReference type="GO" id="GO:0030247">
    <property type="term" value="F:polysaccharide binding"/>
    <property type="evidence" value="ECO:0007669"/>
    <property type="project" value="InterPro"/>
</dbReference>
<dbReference type="EMBL" id="PKMF04000089">
    <property type="protein sequence ID" value="KAK7851327.1"/>
    <property type="molecule type" value="Genomic_DNA"/>
</dbReference>
<proteinExistence type="predicted"/>
<comment type="caution">
    <text evidence="12">The sequence shown here is derived from an EMBL/GenBank/DDBJ whole genome shotgun (WGS) entry which is preliminary data.</text>
</comment>
<dbReference type="InterPro" id="IPR000742">
    <property type="entry name" value="EGF"/>
</dbReference>
<keyword evidence="13" id="KW-1185">Reference proteome</keyword>
<feature type="signal peptide" evidence="9">
    <location>
        <begin position="1"/>
        <end position="29"/>
    </location>
</feature>
<evidence type="ECO:0000256" key="5">
    <source>
        <dbReference type="ARBA" id="ARBA00047899"/>
    </source>
</evidence>
<dbReference type="EC" id="2.7.11.1" evidence="2"/>
<dbReference type="PANTHER" id="PTHR32444:SF235">
    <property type="entry name" value="OS01G0783900 PROTEIN"/>
    <property type="match status" value="1"/>
</dbReference>
<feature type="domain" description="Apple" evidence="11">
    <location>
        <begin position="212"/>
        <end position="288"/>
    </location>
</feature>
<dbReference type="Pfam" id="PF00954">
    <property type="entry name" value="S_locus_glycop"/>
    <property type="match status" value="1"/>
</dbReference>
<gene>
    <name evidence="12" type="ORF">CFP56_042558</name>
</gene>
<evidence type="ECO:0000256" key="9">
    <source>
        <dbReference type="SAM" id="SignalP"/>
    </source>
</evidence>
<name>A0AAW0LI89_QUESU</name>
<evidence type="ECO:0000259" key="10">
    <source>
        <dbReference type="PROSITE" id="PS50026"/>
    </source>
</evidence>
<evidence type="ECO:0000256" key="8">
    <source>
        <dbReference type="SAM" id="Phobius"/>
    </source>
</evidence>
<comment type="catalytic activity">
    <reaction evidence="5">
        <text>L-threonyl-[protein] + ATP = O-phospho-L-threonyl-[protein] + ADP + H(+)</text>
        <dbReference type="Rhea" id="RHEA:46608"/>
        <dbReference type="Rhea" id="RHEA-COMP:11060"/>
        <dbReference type="Rhea" id="RHEA-COMP:11605"/>
        <dbReference type="ChEBI" id="CHEBI:15378"/>
        <dbReference type="ChEBI" id="CHEBI:30013"/>
        <dbReference type="ChEBI" id="CHEBI:30616"/>
        <dbReference type="ChEBI" id="CHEBI:61977"/>
        <dbReference type="ChEBI" id="CHEBI:456216"/>
        <dbReference type="EC" id="2.7.11.1"/>
    </reaction>
</comment>
<evidence type="ECO:0000256" key="1">
    <source>
        <dbReference type="ARBA" id="ARBA00004167"/>
    </source>
</evidence>
<dbReference type="AlphaFoldDB" id="A0AAW0LI89"/>
<feature type="chain" id="PRO_5043429782" description="non-specific serine/threonine protein kinase" evidence="9">
    <location>
        <begin position="30"/>
        <end position="508"/>
    </location>
</feature>
<evidence type="ECO:0000256" key="4">
    <source>
        <dbReference type="ARBA" id="ARBA00023157"/>
    </source>
</evidence>
<evidence type="ECO:0000256" key="6">
    <source>
        <dbReference type="ARBA" id="ARBA00048679"/>
    </source>
</evidence>
<keyword evidence="8" id="KW-1133">Transmembrane helix</keyword>
<keyword evidence="7" id="KW-0245">EGF-like domain</keyword>
<comment type="catalytic activity">
    <reaction evidence="6">
        <text>L-seryl-[protein] + ATP = O-phospho-L-seryl-[protein] + ADP + H(+)</text>
        <dbReference type="Rhea" id="RHEA:17989"/>
        <dbReference type="Rhea" id="RHEA-COMP:9863"/>
        <dbReference type="Rhea" id="RHEA-COMP:11604"/>
        <dbReference type="ChEBI" id="CHEBI:15378"/>
        <dbReference type="ChEBI" id="CHEBI:29999"/>
        <dbReference type="ChEBI" id="CHEBI:30616"/>
        <dbReference type="ChEBI" id="CHEBI:83421"/>
        <dbReference type="ChEBI" id="CHEBI:456216"/>
        <dbReference type="EC" id="2.7.11.1"/>
    </reaction>
</comment>
<dbReference type="PANTHER" id="PTHR32444">
    <property type="entry name" value="BULB-TYPE LECTIN DOMAIN-CONTAINING PROTEIN"/>
    <property type="match status" value="1"/>
</dbReference>
<dbReference type="InterPro" id="IPR025287">
    <property type="entry name" value="WAK_GUB"/>
</dbReference>
<dbReference type="SMART" id="SM00473">
    <property type="entry name" value="PAN_AP"/>
    <property type="match status" value="1"/>
</dbReference>
<dbReference type="InterPro" id="IPR003609">
    <property type="entry name" value="Pan_app"/>
</dbReference>
<keyword evidence="3 9" id="KW-0732">Signal</keyword>
<dbReference type="InterPro" id="IPR000858">
    <property type="entry name" value="S_locus_glycoprot_dom"/>
</dbReference>
<feature type="transmembrane region" description="Helical" evidence="8">
    <location>
        <begin position="449"/>
        <end position="471"/>
    </location>
</feature>
<dbReference type="Pfam" id="PF00024">
    <property type="entry name" value="PAN_1"/>
    <property type="match status" value="1"/>
</dbReference>
<dbReference type="InterPro" id="IPR036426">
    <property type="entry name" value="Bulb-type_lectin_dom_sf"/>
</dbReference>
<dbReference type="Pfam" id="PF13947">
    <property type="entry name" value="GUB_WAK_bind"/>
    <property type="match status" value="1"/>
</dbReference>
<keyword evidence="8" id="KW-0812">Transmembrane</keyword>
<dbReference type="GO" id="GO:0004674">
    <property type="term" value="F:protein serine/threonine kinase activity"/>
    <property type="evidence" value="ECO:0007669"/>
    <property type="project" value="UniProtKB-EC"/>
</dbReference>
<protein>
    <recommendedName>
        <fullName evidence="2">non-specific serine/threonine protein kinase</fullName>
        <ecNumber evidence="2">2.7.11.1</ecNumber>
    </recommendedName>
</protein>
<dbReference type="Proteomes" id="UP000237347">
    <property type="component" value="Unassembled WGS sequence"/>
</dbReference>
<evidence type="ECO:0000259" key="11">
    <source>
        <dbReference type="PROSITE" id="PS50948"/>
    </source>
</evidence>
<accession>A0AAW0LI89</accession>
<sequence length="508" mass="56957">MRTSTNSGRSSANCMLSSILIFLCPCNRSVTLTNSGNLVYGDYGVLLKNILWDSFNTSTDTLLPARVVHENMVLTSWRGSDDPAIGGFRLYLGPDGSGTIYNDYNIYCNHFSSDEMDNKLRNHSRDFRARFVMGFSGKREYWRWGVQGMNWSLIMAEPGNKCALNNYCGNYGVCNPNNKLECKCLPGFKPNAPEKWHSGDFPNGCDRNSTLCGENDVFFPVNMLSGDNTLKTVSVVDESACKKECLKSCDCKACSYDNDTNDCYILTQDPFDLREYADGYLTVFVRVAISDIELTVQSCEPCGINMIPYPLSTGPSCGDPNYFSFNCNTTSRQVSFMAPSGTYRVSSIDPDTRTFLIQVNDKGNLRLNYSLPFDLTSPRNFSSELSSEVTDEVEIAWEPPLETICNSSANCYGWSHSTCKSARDGKRRCLCTCSYRWDGAMLKCRKEKWMTLLLIIGITSVIILCAISSIYKWRRNITKRQVAISSLSIESSITEIEETEVEDSKHIG</sequence>
<dbReference type="SUPFAM" id="SSF51110">
    <property type="entry name" value="alpha-D-mannose-specific plant lectins"/>
    <property type="match status" value="1"/>
</dbReference>
<dbReference type="PROSITE" id="PS50948">
    <property type="entry name" value="PAN"/>
    <property type="match status" value="1"/>
</dbReference>
<dbReference type="CDD" id="cd01098">
    <property type="entry name" value="PAN_AP_plant"/>
    <property type="match status" value="1"/>
</dbReference>
<evidence type="ECO:0000256" key="2">
    <source>
        <dbReference type="ARBA" id="ARBA00012513"/>
    </source>
</evidence>
<organism evidence="12 13">
    <name type="scientific">Quercus suber</name>
    <name type="common">Cork oak</name>
    <dbReference type="NCBI Taxonomy" id="58331"/>
    <lineage>
        <taxon>Eukaryota</taxon>
        <taxon>Viridiplantae</taxon>
        <taxon>Streptophyta</taxon>
        <taxon>Embryophyta</taxon>
        <taxon>Tracheophyta</taxon>
        <taxon>Spermatophyta</taxon>
        <taxon>Magnoliopsida</taxon>
        <taxon>eudicotyledons</taxon>
        <taxon>Gunneridae</taxon>
        <taxon>Pentapetalae</taxon>
        <taxon>rosids</taxon>
        <taxon>fabids</taxon>
        <taxon>Fagales</taxon>
        <taxon>Fagaceae</taxon>
        <taxon>Quercus</taxon>
    </lineage>
</organism>
<feature type="domain" description="EGF-like" evidence="10">
    <location>
        <begin position="158"/>
        <end position="194"/>
    </location>
</feature>
<dbReference type="GO" id="GO:0016020">
    <property type="term" value="C:membrane"/>
    <property type="evidence" value="ECO:0007669"/>
    <property type="project" value="UniProtKB-SubCell"/>
</dbReference>
<evidence type="ECO:0000313" key="12">
    <source>
        <dbReference type="EMBL" id="KAK7851327.1"/>
    </source>
</evidence>
<keyword evidence="4" id="KW-1015">Disulfide bond</keyword>